<dbReference type="InterPro" id="IPR057326">
    <property type="entry name" value="KR_dom"/>
</dbReference>
<dbReference type="PRINTS" id="PR00080">
    <property type="entry name" value="SDRFAMILY"/>
</dbReference>
<dbReference type="EMBL" id="KZ819193">
    <property type="protein sequence ID" value="PWZ00274.1"/>
    <property type="molecule type" value="Genomic_DNA"/>
</dbReference>
<dbReference type="SUPFAM" id="SSF51735">
    <property type="entry name" value="NAD(P)-binding Rossmann-fold domains"/>
    <property type="match status" value="1"/>
</dbReference>
<dbReference type="STRING" id="1882483.A0A317XPI2"/>
<evidence type="ECO:0000313" key="5">
    <source>
        <dbReference type="EMBL" id="PWZ00274.1"/>
    </source>
</evidence>
<accession>A0A317XPI2</accession>
<dbReference type="OrthoDB" id="1274115at2759"/>
<dbReference type="InterPro" id="IPR036291">
    <property type="entry name" value="NAD(P)-bd_dom_sf"/>
</dbReference>
<dbReference type="Gene3D" id="3.40.50.720">
    <property type="entry name" value="NAD(P)-binding Rossmann-like Domain"/>
    <property type="match status" value="1"/>
</dbReference>
<dbReference type="Proteomes" id="UP000246740">
    <property type="component" value="Unassembled WGS sequence"/>
</dbReference>
<comment type="similarity">
    <text evidence="3">Belongs to the short-chain dehydrogenases/reductases (SDR) family.</text>
</comment>
<dbReference type="PANTHER" id="PTHR43658">
    <property type="entry name" value="SHORT-CHAIN DEHYDROGENASE/REDUCTASE"/>
    <property type="match status" value="1"/>
</dbReference>
<evidence type="ECO:0000259" key="4">
    <source>
        <dbReference type="SMART" id="SM00822"/>
    </source>
</evidence>
<dbReference type="InterPro" id="IPR002347">
    <property type="entry name" value="SDR_fam"/>
</dbReference>
<dbReference type="InterPro" id="IPR020904">
    <property type="entry name" value="Sc_DH/Rdtase_CS"/>
</dbReference>
<sequence length="272" mass="28669">MQIKDRVFYVTGGASGLGAATVRHLFELGAFVSIMDLNLAAAQELADELNSRAQGGGKRAAAFEVDVCSEEAVIAGIEGSDKAFPGVTVGGCVNCGGVAMAGKVIDSSGNPFDLETFKKVVEINLVGTFNVSRLVASRLVRDLPRPLPKADTTTEDLGVIVNTASAAALEGQAGQCSYAASKGGVLSLTLPMARDLARHAIRVTCLAPALFETPMMKQLPDRQRNAILKMSEFPPRFGDPREFALAVQSLIENSIINGSYIRLDGATRLGKL</sequence>
<gene>
    <name evidence="5" type="ORF">BCV70DRAFT_200430</name>
</gene>
<name>A0A317XPI2_9BASI</name>
<dbReference type="GO" id="GO:0016491">
    <property type="term" value="F:oxidoreductase activity"/>
    <property type="evidence" value="ECO:0007669"/>
    <property type="project" value="UniProtKB-KW"/>
</dbReference>
<keyword evidence="2" id="KW-0560">Oxidoreductase</keyword>
<dbReference type="PROSITE" id="PS00061">
    <property type="entry name" value="ADH_SHORT"/>
    <property type="match status" value="1"/>
</dbReference>
<reference evidence="5 6" key="1">
    <citation type="journal article" date="2018" name="Mol. Biol. Evol.">
        <title>Broad Genomic Sampling Reveals a Smut Pathogenic Ancestry of the Fungal Clade Ustilaginomycotina.</title>
        <authorList>
            <person name="Kijpornyongpan T."/>
            <person name="Mondo S.J."/>
            <person name="Barry K."/>
            <person name="Sandor L."/>
            <person name="Lee J."/>
            <person name="Lipzen A."/>
            <person name="Pangilinan J."/>
            <person name="LaButti K."/>
            <person name="Hainaut M."/>
            <person name="Henrissat B."/>
            <person name="Grigoriev I.V."/>
            <person name="Spatafora J.W."/>
            <person name="Aime M.C."/>
        </authorList>
    </citation>
    <scope>NUCLEOTIDE SEQUENCE [LARGE SCALE GENOMIC DNA]</scope>
    <source>
        <strain evidence="5 6">MCA 3645</strain>
    </source>
</reference>
<evidence type="ECO:0000256" key="3">
    <source>
        <dbReference type="RuleBase" id="RU000363"/>
    </source>
</evidence>
<evidence type="ECO:0000256" key="1">
    <source>
        <dbReference type="ARBA" id="ARBA00022857"/>
    </source>
</evidence>
<evidence type="ECO:0000313" key="6">
    <source>
        <dbReference type="Proteomes" id="UP000246740"/>
    </source>
</evidence>
<dbReference type="PANTHER" id="PTHR43658:SF8">
    <property type="entry name" value="17-BETA-HYDROXYSTEROID DEHYDROGENASE 14-RELATED"/>
    <property type="match status" value="1"/>
</dbReference>
<dbReference type="InParanoid" id="A0A317XPI2"/>
<protein>
    <submittedName>
        <fullName evidence="5">NAD(P)-binding protein</fullName>
    </submittedName>
</protein>
<keyword evidence="1" id="KW-0521">NADP</keyword>
<keyword evidence="6" id="KW-1185">Reference proteome</keyword>
<organism evidence="5 6">
    <name type="scientific">Testicularia cyperi</name>
    <dbReference type="NCBI Taxonomy" id="1882483"/>
    <lineage>
        <taxon>Eukaryota</taxon>
        <taxon>Fungi</taxon>
        <taxon>Dikarya</taxon>
        <taxon>Basidiomycota</taxon>
        <taxon>Ustilaginomycotina</taxon>
        <taxon>Ustilaginomycetes</taxon>
        <taxon>Ustilaginales</taxon>
        <taxon>Anthracoideaceae</taxon>
        <taxon>Testicularia</taxon>
    </lineage>
</organism>
<feature type="domain" description="Ketoreductase" evidence="4">
    <location>
        <begin position="6"/>
        <end position="209"/>
    </location>
</feature>
<evidence type="ECO:0000256" key="2">
    <source>
        <dbReference type="ARBA" id="ARBA00023002"/>
    </source>
</evidence>
<dbReference type="PRINTS" id="PR00081">
    <property type="entry name" value="GDHRDH"/>
</dbReference>
<dbReference type="SMART" id="SM00822">
    <property type="entry name" value="PKS_KR"/>
    <property type="match status" value="1"/>
</dbReference>
<dbReference type="Pfam" id="PF00106">
    <property type="entry name" value="adh_short"/>
    <property type="match status" value="1"/>
</dbReference>
<proteinExistence type="inferred from homology"/>
<dbReference type="AlphaFoldDB" id="A0A317XPI2"/>